<protein>
    <submittedName>
        <fullName evidence="2">Uncharacterized protein</fullName>
    </submittedName>
</protein>
<reference evidence="2" key="1">
    <citation type="submission" date="2023-03" db="EMBL/GenBank/DDBJ databases">
        <title>Massive genome expansion in bonnet fungi (Mycena s.s.) driven by repeated elements and novel gene families across ecological guilds.</title>
        <authorList>
            <consortium name="Lawrence Berkeley National Laboratory"/>
            <person name="Harder C.B."/>
            <person name="Miyauchi S."/>
            <person name="Viragh M."/>
            <person name="Kuo A."/>
            <person name="Thoen E."/>
            <person name="Andreopoulos B."/>
            <person name="Lu D."/>
            <person name="Skrede I."/>
            <person name="Drula E."/>
            <person name="Henrissat B."/>
            <person name="Morin E."/>
            <person name="Kohler A."/>
            <person name="Barry K."/>
            <person name="LaButti K."/>
            <person name="Morin E."/>
            <person name="Salamov A."/>
            <person name="Lipzen A."/>
            <person name="Mereny Z."/>
            <person name="Hegedus B."/>
            <person name="Baldrian P."/>
            <person name="Stursova M."/>
            <person name="Weitz H."/>
            <person name="Taylor A."/>
            <person name="Grigoriev I.V."/>
            <person name="Nagy L.G."/>
            <person name="Martin F."/>
            <person name="Kauserud H."/>
        </authorList>
    </citation>
    <scope>NUCLEOTIDE SEQUENCE</scope>
    <source>
        <strain evidence="2">CBHHK067</strain>
    </source>
</reference>
<accession>A0AAD7GEK3</accession>
<feature type="compositionally biased region" description="Polar residues" evidence="1">
    <location>
        <begin position="39"/>
        <end position="49"/>
    </location>
</feature>
<dbReference type="AlphaFoldDB" id="A0AAD7GEK3"/>
<organism evidence="2 3">
    <name type="scientific">Mycena rosella</name>
    <name type="common">Pink bonnet</name>
    <name type="synonym">Agaricus rosellus</name>
    <dbReference type="NCBI Taxonomy" id="1033263"/>
    <lineage>
        <taxon>Eukaryota</taxon>
        <taxon>Fungi</taxon>
        <taxon>Dikarya</taxon>
        <taxon>Basidiomycota</taxon>
        <taxon>Agaricomycotina</taxon>
        <taxon>Agaricomycetes</taxon>
        <taxon>Agaricomycetidae</taxon>
        <taxon>Agaricales</taxon>
        <taxon>Marasmiineae</taxon>
        <taxon>Mycenaceae</taxon>
        <taxon>Mycena</taxon>
    </lineage>
</organism>
<comment type="caution">
    <text evidence="2">The sequence shown here is derived from an EMBL/GenBank/DDBJ whole genome shotgun (WGS) entry which is preliminary data.</text>
</comment>
<evidence type="ECO:0000256" key="1">
    <source>
        <dbReference type="SAM" id="MobiDB-lite"/>
    </source>
</evidence>
<keyword evidence="3" id="KW-1185">Reference proteome</keyword>
<gene>
    <name evidence="2" type="ORF">B0H17DRAFT_1064022</name>
</gene>
<name>A0AAD7GEK3_MYCRO</name>
<dbReference type="Proteomes" id="UP001221757">
    <property type="component" value="Unassembled WGS sequence"/>
</dbReference>
<sequence length="137" mass="15207">MVSPATCAPCPAAPYSRPARDSYPAPPCLPSACPVSFSPLSSAHTSSPTQCPPSRGVPGSRVPLRAQRPASSAIFAPHSHNRSTARRVSSARWGRRLRGSQAQKTYFERRVQESGMLKTQTWKGGWRRECTCRWRWR</sequence>
<dbReference type="EMBL" id="JARKIE010000062">
    <property type="protein sequence ID" value="KAJ7690834.1"/>
    <property type="molecule type" value="Genomic_DNA"/>
</dbReference>
<evidence type="ECO:0000313" key="3">
    <source>
        <dbReference type="Proteomes" id="UP001221757"/>
    </source>
</evidence>
<evidence type="ECO:0000313" key="2">
    <source>
        <dbReference type="EMBL" id="KAJ7690834.1"/>
    </source>
</evidence>
<feature type="region of interest" description="Disordered" evidence="1">
    <location>
        <begin position="39"/>
        <end position="95"/>
    </location>
</feature>
<proteinExistence type="predicted"/>